<proteinExistence type="predicted"/>
<dbReference type="PANTHER" id="PTHR35771">
    <property type="entry name" value="TRANSMEMBRANE PROTEIN-RELATED"/>
    <property type="match status" value="1"/>
</dbReference>
<keyword evidence="2" id="KW-0812">Transmembrane</keyword>
<dbReference type="Proteomes" id="UP001345219">
    <property type="component" value="Chromosome 7"/>
</dbReference>
<protein>
    <submittedName>
        <fullName evidence="3">Uncharacterized protein</fullName>
    </submittedName>
</protein>
<dbReference type="PANTHER" id="PTHR35771:SF3">
    <property type="entry name" value="TRANSMEMBRANE PROTEIN"/>
    <property type="match status" value="1"/>
</dbReference>
<sequence>MVEFGDELIIDSFRIPWLIWIQVIVLLLLIILLYSFTLLLSSPSDETETSPASPDQGFLSSSPSPPSSLHGNPPNQKLLQSQVGGEMAGATSTSPGRIRRLNAAGDYHHPQQDGGRGRGRGSVEDNTTTEIKEGGNLISMQSMFSSNHHPCNIVRLAKVAFLKCLGLDGNSERKLQ</sequence>
<keyword evidence="2" id="KW-0472">Membrane</keyword>
<dbReference type="AlphaFoldDB" id="A0AAN7KLF9"/>
<feature type="region of interest" description="Disordered" evidence="1">
    <location>
        <begin position="44"/>
        <end position="127"/>
    </location>
</feature>
<evidence type="ECO:0000256" key="1">
    <source>
        <dbReference type="SAM" id="MobiDB-lite"/>
    </source>
</evidence>
<dbReference type="EMBL" id="JAXIOK010000007">
    <property type="protein sequence ID" value="KAK4766823.1"/>
    <property type="molecule type" value="Genomic_DNA"/>
</dbReference>
<evidence type="ECO:0000256" key="2">
    <source>
        <dbReference type="SAM" id="Phobius"/>
    </source>
</evidence>
<name>A0AAN7KLF9_9MYRT</name>
<organism evidence="3 4">
    <name type="scientific">Trapa incisa</name>
    <dbReference type="NCBI Taxonomy" id="236973"/>
    <lineage>
        <taxon>Eukaryota</taxon>
        <taxon>Viridiplantae</taxon>
        <taxon>Streptophyta</taxon>
        <taxon>Embryophyta</taxon>
        <taxon>Tracheophyta</taxon>
        <taxon>Spermatophyta</taxon>
        <taxon>Magnoliopsida</taxon>
        <taxon>eudicotyledons</taxon>
        <taxon>Gunneridae</taxon>
        <taxon>Pentapetalae</taxon>
        <taxon>rosids</taxon>
        <taxon>malvids</taxon>
        <taxon>Myrtales</taxon>
        <taxon>Lythraceae</taxon>
        <taxon>Trapa</taxon>
    </lineage>
</organism>
<reference evidence="3 4" key="1">
    <citation type="journal article" date="2023" name="Hortic Res">
        <title>Pangenome of water caltrop reveals structural variations and asymmetric subgenome divergence after allopolyploidization.</title>
        <authorList>
            <person name="Zhang X."/>
            <person name="Chen Y."/>
            <person name="Wang L."/>
            <person name="Yuan Y."/>
            <person name="Fang M."/>
            <person name="Shi L."/>
            <person name="Lu R."/>
            <person name="Comes H.P."/>
            <person name="Ma Y."/>
            <person name="Chen Y."/>
            <person name="Huang G."/>
            <person name="Zhou Y."/>
            <person name="Zheng Z."/>
            <person name="Qiu Y."/>
        </authorList>
    </citation>
    <scope>NUCLEOTIDE SEQUENCE [LARGE SCALE GENOMIC DNA]</scope>
    <source>
        <tissue evidence="3">Roots</tissue>
    </source>
</reference>
<evidence type="ECO:0000313" key="4">
    <source>
        <dbReference type="Proteomes" id="UP001345219"/>
    </source>
</evidence>
<feature type="compositionally biased region" description="Polar residues" evidence="1">
    <location>
        <begin position="69"/>
        <end position="83"/>
    </location>
</feature>
<accession>A0AAN7KLF9</accession>
<gene>
    <name evidence="3" type="ORF">SAY87_008465</name>
</gene>
<feature type="transmembrane region" description="Helical" evidence="2">
    <location>
        <begin position="17"/>
        <end position="40"/>
    </location>
</feature>
<evidence type="ECO:0000313" key="3">
    <source>
        <dbReference type="EMBL" id="KAK4766823.1"/>
    </source>
</evidence>
<keyword evidence="2" id="KW-1133">Transmembrane helix</keyword>
<keyword evidence="4" id="KW-1185">Reference proteome</keyword>
<comment type="caution">
    <text evidence="3">The sequence shown here is derived from an EMBL/GenBank/DDBJ whole genome shotgun (WGS) entry which is preliminary data.</text>
</comment>